<dbReference type="Pfam" id="PF01565">
    <property type="entry name" value="FAD_binding_4"/>
    <property type="match status" value="1"/>
</dbReference>
<evidence type="ECO:0000256" key="2">
    <source>
        <dbReference type="ARBA" id="ARBA00003921"/>
    </source>
</evidence>
<evidence type="ECO:0000256" key="17">
    <source>
        <dbReference type="ARBA" id="ARBA00023316"/>
    </source>
</evidence>
<dbReference type="GO" id="GO:0071555">
    <property type="term" value="P:cell wall organization"/>
    <property type="evidence" value="ECO:0007669"/>
    <property type="project" value="UniProtKB-KW"/>
</dbReference>
<dbReference type="Pfam" id="PF02873">
    <property type="entry name" value="MurB_C"/>
    <property type="match status" value="1"/>
</dbReference>
<dbReference type="PROSITE" id="PS51387">
    <property type="entry name" value="FAD_PCMH"/>
    <property type="match status" value="1"/>
</dbReference>
<dbReference type="eggNOG" id="COG0812">
    <property type="taxonomic scope" value="Bacteria"/>
</dbReference>
<evidence type="ECO:0000256" key="15">
    <source>
        <dbReference type="ARBA" id="ARBA00023002"/>
    </source>
</evidence>
<comment type="pathway">
    <text evidence="4 20">Cell wall biogenesis; peptidoglycan biosynthesis.</text>
</comment>
<dbReference type="AlphaFoldDB" id="A0A094J7T0"/>
<gene>
    <name evidence="20" type="primary">murB</name>
    <name evidence="22" type="ORF">HR45_19015</name>
</gene>
<protein>
    <recommendedName>
        <fullName evidence="7 20">UDP-N-acetylenolpyruvoylglucosamine reductase</fullName>
        <ecNumber evidence="6 20">1.3.1.98</ecNumber>
    </recommendedName>
    <alternativeName>
        <fullName evidence="18 20">UDP-N-acetylmuramate dehydrogenase</fullName>
    </alternativeName>
</protein>
<dbReference type="NCBIfam" id="NF010478">
    <property type="entry name" value="PRK13903.1"/>
    <property type="match status" value="1"/>
</dbReference>
<dbReference type="STRING" id="1515746.HR45_19015"/>
<evidence type="ECO:0000256" key="14">
    <source>
        <dbReference type="ARBA" id="ARBA00022984"/>
    </source>
</evidence>
<feature type="active site" description="Proton donor" evidence="20">
    <location>
        <position position="231"/>
    </location>
</feature>
<evidence type="ECO:0000256" key="11">
    <source>
        <dbReference type="ARBA" id="ARBA00022827"/>
    </source>
</evidence>
<evidence type="ECO:0000256" key="16">
    <source>
        <dbReference type="ARBA" id="ARBA00023306"/>
    </source>
</evidence>
<keyword evidence="12 20" id="KW-0521">NADP</keyword>
<dbReference type="NCBIfam" id="TIGR00179">
    <property type="entry name" value="murB"/>
    <property type="match status" value="1"/>
</dbReference>
<dbReference type="Gene3D" id="3.30.43.10">
    <property type="entry name" value="Uridine Diphospho-n-acetylenolpyruvylglucosamine Reductase, domain 2"/>
    <property type="match status" value="1"/>
</dbReference>
<keyword evidence="23" id="KW-1185">Reference proteome</keyword>
<sequence>MSSPTVSLTEFNTFGLAAHCQQLIRATNQRQLIAACLAHADDAIPALILGGGSNMLLLEDYLGTVIKIETRGIEVSEDAEYYHLTVAAGESWHGLVEFCLQQNIAGLENLALIPGTVGAAPIQNIGAYGIEFAAVCEWVEYLDLRSGEIVRLTHQQCQFGYRDSIFKRLLRHRAVILQVGMRLSKRWQAIVNYGPLQSLGDAATSQAIFDTVCRVRREKLPDPEQVGNVGSFFENPRVTARHFAKLKQQYPQIVGYPQADGQVKLAAGWLIDALGLKGESIGGAAVHQQQALVLINQGQASSADVLALAQRIIERVKAAFEVELIMEPRAYGARGEWSNAQ</sequence>
<evidence type="ECO:0000256" key="13">
    <source>
        <dbReference type="ARBA" id="ARBA00022960"/>
    </source>
</evidence>
<evidence type="ECO:0000256" key="3">
    <source>
        <dbReference type="ARBA" id="ARBA00004496"/>
    </source>
</evidence>
<dbReference type="EMBL" id="JPEO01000029">
    <property type="protein sequence ID" value="KFZ35975.1"/>
    <property type="molecule type" value="Genomic_DNA"/>
</dbReference>
<accession>A0A094J7T0</accession>
<comment type="function">
    <text evidence="2 20">Cell wall formation.</text>
</comment>
<evidence type="ECO:0000313" key="23">
    <source>
        <dbReference type="Proteomes" id="UP000029264"/>
    </source>
</evidence>
<keyword evidence="9 20" id="KW-0132">Cell division</keyword>
<dbReference type="GO" id="GO:0051301">
    <property type="term" value="P:cell division"/>
    <property type="evidence" value="ECO:0007669"/>
    <property type="project" value="UniProtKB-KW"/>
</dbReference>
<dbReference type="EC" id="1.3.1.98" evidence="6 20"/>
<keyword evidence="15 20" id="KW-0560">Oxidoreductase</keyword>
<comment type="similarity">
    <text evidence="5 20">Belongs to the MurB family.</text>
</comment>
<evidence type="ECO:0000256" key="10">
    <source>
        <dbReference type="ARBA" id="ARBA00022630"/>
    </source>
</evidence>
<evidence type="ECO:0000313" key="22">
    <source>
        <dbReference type="EMBL" id="KFZ35975.1"/>
    </source>
</evidence>
<feature type="domain" description="FAD-binding PCMH-type" evidence="21">
    <location>
        <begin position="16"/>
        <end position="186"/>
    </location>
</feature>
<dbReference type="SUPFAM" id="SSF56194">
    <property type="entry name" value="Uridine diphospho-N-Acetylenolpyruvylglucosamine reductase, MurB, C-terminal domain"/>
    <property type="match status" value="1"/>
</dbReference>
<dbReference type="InterPro" id="IPR016167">
    <property type="entry name" value="FAD-bd_PCMH_sub1"/>
</dbReference>
<dbReference type="PANTHER" id="PTHR21071">
    <property type="entry name" value="UDP-N-ACETYLENOLPYRUVOYLGLUCOSAMINE REDUCTASE"/>
    <property type="match status" value="1"/>
</dbReference>
<dbReference type="PANTHER" id="PTHR21071:SF4">
    <property type="entry name" value="UDP-N-ACETYLENOLPYRUVOYLGLUCOSAMINE REDUCTASE"/>
    <property type="match status" value="1"/>
</dbReference>
<evidence type="ECO:0000256" key="19">
    <source>
        <dbReference type="ARBA" id="ARBA00048914"/>
    </source>
</evidence>
<dbReference type="InterPro" id="IPR016166">
    <property type="entry name" value="FAD-bd_PCMH"/>
</dbReference>
<keyword evidence="17 20" id="KW-0961">Cell wall biogenesis/degradation</keyword>
<dbReference type="Gene3D" id="3.30.465.10">
    <property type="match status" value="1"/>
</dbReference>
<evidence type="ECO:0000256" key="6">
    <source>
        <dbReference type="ARBA" id="ARBA00012518"/>
    </source>
</evidence>
<dbReference type="InterPro" id="IPR036635">
    <property type="entry name" value="MurB_C_sf"/>
</dbReference>
<keyword evidence="10 20" id="KW-0285">Flavoprotein</keyword>
<evidence type="ECO:0000256" key="9">
    <source>
        <dbReference type="ARBA" id="ARBA00022618"/>
    </source>
</evidence>
<dbReference type="InterPro" id="IPR016169">
    <property type="entry name" value="FAD-bd_PCMH_sub2"/>
</dbReference>
<evidence type="ECO:0000256" key="5">
    <source>
        <dbReference type="ARBA" id="ARBA00010485"/>
    </source>
</evidence>
<proteinExistence type="inferred from homology"/>
<dbReference type="GO" id="GO:0008762">
    <property type="term" value="F:UDP-N-acetylmuramate dehydrogenase activity"/>
    <property type="evidence" value="ECO:0007669"/>
    <property type="project" value="UniProtKB-UniRule"/>
</dbReference>
<dbReference type="GO" id="GO:0005829">
    <property type="term" value="C:cytosol"/>
    <property type="evidence" value="ECO:0007669"/>
    <property type="project" value="TreeGrafter"/>
</dbReference>
<evidence type="ECO:0000256" key="20">
    <source>
        <dbReference type="HAMAP-Rule" id="MF_00037"/>
    </source>
</evidence>
<evidence type="ECO:0000256" key="4">
    <source>
        <dbReference type="ARBA" id="ARBA00004752"/>
    </source>
</evidence>
<dbReference type="NCBIfam" id="NF000755">
    <property type="entry name" value="PRK00046.1"/>
    <property type="match status" value="1"/>
</dbReference>
<dbReference type="GO" id="GO:0009252">
    <property type="term" value="P:peptidoglycan biosynthetic process"/>
    <property type="evidence" value="ECO:0007669"/>
    <property type="project" value="UniProtKB-UniRule"/>
</dbReference>
<dbReference type="InterPro" id="IPR003170">
    <property type="entry name" value="MurB"/>
</dbReference>
<name>A0A094J7T0_9GAMM</name>
<evidence type="ECO:0000256" key="8">
    <source>
        <dbReference type="ARBA" id="ARBA00022490"/>
    </source>
</evidence>
<dbReference type="InterPro" id="IPR036318">
    <property type="entry name" value="FAD-bd_PCMH-like_sf"/>
</dbReference>
<keyword evidence="16 20" id="KW-0131">Cell cycle</keyword>
<keyword evidence="11 20" id="KW-0274">FAD</keyword>
<dbReference type="GO" id="GO:0008360">
    <property type="term" value="P:regulation of cell shape"/>
    <property type="evidence" value="ECO:0007669"/>
    <property type="project" value="UniProtKB-KW"/>
</dbReference>
<dbReference type="InterPro" id="IPR006094">
    <property type="entry name" value="Oxid_FAD_bind_N"/>
</dbReference>
<organism evidence="22 23">
    <name type="scientific">Shewanella mangrovi</name>
    <dbReference type="NCBI Taxonomy" id="1515746"/>
    <lineage>
        <taxon>Bacteria</taxon>
        <taxon>Pseudomonadati</taxon>
        <taxon>Pseudomonadota</taxon>
        <taxon>Gammaproteobacteria</taxon>
        <taxon>Alteromonadales</taxon>
        <taxon>Shewanellaceae</taxon>
        <taxon>Shewanella</taxon>
    </lineage>
</organism>
<comment type="subcellular location">
    <subcellularLocation>
        <location evidence="3 20">Cytoplasm</location>
    </subcellularLocation>
</comment>
<reference evidence="22 23" key="1">
    <citation type="submission" date="2014-06" db="EMBL/GenBank/DDBJ databases">
        <title>Shewanella sp. YQH10.</title>
        <authorList>
            <person name="Liu Y."/>
            <person name="Zeng R."/>
        </authorList>
    </citation>
    <scope>NUCLEOTIDE SEQUENCE [LARGE SCALE GENOMIC DNA]</scope>
    <source>
        <strain evidence="22 23">YQH10</strain>
    </source>
</reference>
<comment type="cofactor">
    <cofactor evidence="1 20">
        <name>FAD</name>
        <dbReference type="ChEBI" id="CHEBI:57692"/>
    </cofactor>
</comment>
<dbReference type="RefSeq" id="WP_037445781.1">
    <property type="nucleotide sequence ID" value="NZ_JPEO01000029.1"/>
</dbReference>
<comment type="catalytic activity">
    <reaction evidence="19 20">
        <text>UDP-N-acetyl-alpha-D-muramate + NADP(+) = UDP-N-acetyl-3-O-(1-carboxyvinyl)-alpha-D-glucosamine + NADPH + H(+)</text>
        <dbReference type="Rhea" id="RHEA:12248"/>
        <dbReference type="ChEBI" id="CHEBI:15378"/>
        <dbReference type="ChEBI" id="CHEBI:57783"/>
        <dbReference type="ChEBI" id="CHEBI:58349"/>
        <dbReference type="ChEBI" id="CHEBI:68483"/>
        <dbReference type="ChEBI" id="CHEBI:70757"/>
        <dbReference type="EC" id="1.3.1.98"/>
    </reaction>
</comment>
<evidence type="ECO:0000256" key="18">
    <source>
        <dbReference type="ARBA" id="ARBA00031026"/>
    </source>
</evidence>
<evidence type="ECO:0000259" key="21">
    <source>
        <dbReference type="PROSITE" id="PS51387"/>
    </source>
</evidence>
<evidence type="ECO:0000256" key="7">
    <source>
        <dbReference type="ARBA" id="ARBA00015188"/>
    </source>
</evidence>
<comment type="caution">
    <text evidence="22">The sequence shown here is derived from an EMBL/GenBank/DDBJ whole genome shotgun (WGS) entry which is preliminary data.</text>
</comment>
<dbReference type="OrthoDB" id="9804753at2"/>
<feature type="active site" evidence="20">
    <location>
        <position position="162"/>
    </location>
</feature>
<keyword evidence="13 20" id="KW-0133">Cell shape</keyword>
<dbReference type="Proteomes" id="UP000029264">
    <property type="component" value="Unassembled WGS sequence"/>
</dbReference>
<dbReference type="HAMAP" id="MF_00037">
    <property type="entry name" value="MurB"/>
    <property type="match status" value="1"/>
</dbReference>
<dbReference type="GO" id="GO:0071949">
    <property type="term" value="F:FAD binding"/>
    <property type="evidence" value="ECO:0007669"/>
    <property type="project" value="InterPro"/>
</dbReference>
<keyword evidence="14 20" id="KW-0573">Peptidoglycan synthesis</keyword>
<dbReference type="InterPro" id="IPR011601">
    <property type="entry name" value="MurB_C"/>
</dbReference>
<keyword evidence="8 20" id="KW-0963">Cytoplasm</keyword>
<dbReference type="Gene3D" id="3.90.78.10">
    <property type="entry name" value="UDP-N-acetylenolpyruvoylglucosamine reductase, C-terminal domain"/>
    <property type="match status" value="1"/>
</dbReference>
<dbReference type="SUPFAM" id="SSF56176">
    <property type="entry name" value="FAD-binding/transporter-associated domain-like"/>
    <property type="match status" value="1"/>
</dbReference>
<feature type="active site" evidence="20">
    <location>
        <position position="327"/>
    </location>
</feature>
<dbReference type="UniPathway" id="UPA00219"/>
<evidence type="ECO:0000256" key="1">
    <source>
        <dbReference type="ARBA" id="ARBA00001974"/>
    </source>
</evidence>
<evidence type="ECO:0000256" key="12">
    <source>
        <dbReference type="ARBA" id="ARBA00022857"/>
    </source>
</evidence>